<dbReference type="InterPro" id="IPR016160">
    <property type="entry name" value="Ald_DH_CS_CYS"/>
</dbReference>
<evidence type="ECO:0000313" key="5">
    <source>
        <dbReference type="EMBL" id="MFD0849755.1"/>
    </source>
</evidence>
<dbReference type="PROSITE" id="PS00070">
    <property type="entry name" value="ALDEHYDE_DEHYDR_CYS"/>
    <property type="match status" value="1"/>
</dbReference>
<keyword evidence="6" id="KW-1185">Reference proteome</keyword>
<dbReference type="Pfam" id="PF00171">
    <property type="entry name" value="Aldedh"/>
    <property type="match status" value="1"/>
</dbReference>
<dbReference type="InterPro" id="IPR044086">
    <property type="entry name" value="LUC3-like"/>
</dbReference>
<feature type="active site" evidence="2">
    <location>
        <position position="242"/>
    </location>
</feature>
<dbReference type="Proteomes" id="UP001597124">
    <property type="component" value="Unassembled WGS sequence"/>
</dbReference>
<proteinExistence type="inferred from homology"/>
<dbReference type="InterPro" id="IPR029510">
    <property type="entry name" value="Ald_DH_CS_GLU"/>
</dbReference>
<dbReference type="InterPro" id="IPR016163">
    <property type="entry name" value="Ald_DH_C"/>
</dbReference>
<comment type="similarity">
    <text evidence="3">Belongs to the aldehyde dehydrogenase family.</text>
</comment>
<dbReference type="Gene3D" id="3.40.309.10">
    <property type="entry name" value="Aldehyde Dehydrogenase, Chain A, domain 2"/>
    <property type="match status" value="1"/>
</dbReference>
<accession>A0ABW3C5Q3</accession>
<protein>
    <submittedName>
        <fullName evidence="5">Aldehyde dehydrogenase family protein</fullName>
    </submittedName>
</protein>
<dbReference type="Gene3D" id="3.40.605.10">
    <property type="entry name" value="Aldehyde Dehydrogenase, Chain A, domain 1"/>
    <property type="match status" value="1"/>
</dbReference>
<dbReference type="InterPro" id="IPR016162">
    <property type="entry name" value="Ald_DH_N"/>
</dbReference>
<organism evidence="5 6">
    <name type="scientific">Sphingosinicella xenopeptidilytica</name>
    <dbReference type="NCBI Taxonomy" id="364098"/>
    <lineage>
        <taxon>Bacteria</taxon>
        <taxon>Pseudomonadati</taxon>
        <taxon>Pseudomonadota</taxon>
        <taxon>Alphaproteobacteria</taxon>
        <taxon>Sphingomonadales</taxon>
        <taxon>Sphingosinicellaceae</taxon>
        <taxon>Sphingosinicella</taxon>
    </lineage>
</organism>
<sequence>MSTPVLIVDGKPLQTAATFPVINPATGRAFTACQLASLDDLETAVAAARRAFPGWSATPVDMRAAALAAIADAVEAEKEALGRLLSSEQGKPARTAAMGEMNAAIMWTRATAKLRPAMETIRDDESGTVQVHRLPLGVVGSITPWNHPVLIAVWHIMPALLAGNTVVIKPSSYTPLSTLRLVEIASAHLPPGVLNVVTGEGDMGRAICARPGIDKIVFTGSTPTGRSIMASGAANLKRLTLELGGNDAAIVLPDADVDAIAQKIFLKAFNNSGQTCAALKRLYVHESLHDALAERLADLARASVMGPGDDAASEYGPIQNKAQFDFVCSLAEDAIANGGRFLAGGAPLDRDGYFFPLSILVDVTDGIRVVDEEQFGPILPIIRYTDAEDALARANAGENGLGGSVWSSDIAAATALARRLVCGNVWVNDHSVISPDAPFGGAKQSGIGTEFGLHGLDEYMQLQTVRVPR</sequence>
<dbReference type="PANTHER" id="PTHR11699">
    <property type="entry name" value="ALDEHYDE DEHYDROGENASE-RELATED"/>
    <property type="match status" value="1"/>
</dbReference>
<gene>
    <name evidence="5" type="ORF">ACFQ00_15580</name>
</gene>
<dbReference type="RefSeq" id="WP_381492807.1">
    <property type="nucleotide sequence ID" value="NZ_JBHTIK010000012.1"/>
</dbReference>
<dbReference type="EMBL" id="JBHTIK010000012">
    <property type="protein sequence ID" value="MFD0849755.1"/>
    <property type="molecule type" value="Genomic_DNA"/>
</dbReference>
<comment type="caution">
    <text evidence="5">The sequence shown here is derived from an EMBL/GenBank/DDBJ whole genome shotgun (WGS) entry which is preliminary data.</text>
</comment>
<evidence type="ECO:0000256" key="1">
    <source>
        <dbReference type="ARBA" id="ARBA00023002"/>
    </source>
</evidence>
<dbReference type="CDD" id="cd07106">
    <property type="entry name" value="ALDH_AldA-AAD23400"/>
    <property type="match status" value="1"/>
</dbReference>
<dbReference type="InterPro" id="IPR016161">
    <property type="entry name" value="Ald_DH/histidinol_DH"/>
</dbReference>
<name>A0ABW3C5Q3_SPHXN</name>
<dbReference type="PROSITE" id="PS00687">
    <property type="entry name" value="ALDEHYDE_DEHYDR_GLU"/>
    <property type="match status" value="1"/>
</dbReference>
<dbReference type="InterPro" id="IPR015590">
    <property type="entry name" value="Aldehyde_DH_dom"/>
</dbReference>
<evidence type="ECO:0000256" key="3">
    <source>
        <dbReference type="RuleBase" id="RU003345"/>
    </source>
</evidence>
<evidence type="ECO:0000256" key="2">
    <source>
        <dbReference type="PROSITE-ProRule" id="PRU10007"/>
    </source>
</evidence>
<evidence type="ECO:0000313" key="6">
    <source>
        <dbReference type="Proteomes" id="UP001597124"/>
    </source>
</evidence>
<keyword evidence="1 3" id="KW-0560">Oxidoreductase</keyword>
<evidence type="ECO:0000259" key="4">
    <source>
        <dbReference type="Pfam" id="PF00171"/>
    </source>
</evidence>
<reference evidence="6" key="1">
    <citation type="journal article" date="2019" name="Int. J. Syst. Evol. Microbiol.">
        <title>The Global Catalogue of Microorganisms (GCM) 10K type strain sequencing project: providing services to taxonomists for standard genome sequencing and annotation.</title>
        <authorList>
            <consortium name="The Broad Institute Genomics Platform"/>
            <consortium name="The Broad Institute Genome Sequencing Center for Infectious Disease"/>
            <person name="Wu L."/>
            <person name="Ma J."/>
        </authorList>
    </citation>
    <scope>NUCLEOTIDE SEQUENCE [LARGE SCALE GENOMIC DNA]</scope>
    <source>
        <strain evidence="6">CCUG 52537</strain>
    </source>
</reference>
<feature type="domain" description="Aldehyde dehydrogenase" evidence="4">
    <location>
        <begin position="17"/>
        <end position="465"/>
    </location>
</feature>
<dbReference type="SUPFAM" id="SSF53720">
    <property type="entry name" value="ALDH-like"/>
    <property type="match status" value="1"/>
</dbReference>